<evidence type="ECO:0000313" key="5">
    <source>
        <dbReference type="Proteomes" id="UP000541181"/>
    </source>
</evidence>
<comment type="caution">
    <text evidence="4">The sequence shown here is derived from an EMBL/GenBank/DDBJ whole genome shotgun (WGS) entry which is preliminary data.</text>
</comment>
<evidence type="ECO:0000313" key="4">
    <source>
        <dbReference type="EMBL" id="NWS64963.1"/>
    </source>
</evidence>
<keyword evidence="2" id="KW-0325">Glycoprotein</keyword>
<organism evidence="4 5">
    <name type="scientific">Chunga burmeisteri</name>
    <name type="common">Black-legged seriema</name>
    <dbReference type="NCBI Taxonomy" id="1352770"/>
    <lineage>
        <taxon>Eukaryota</taxon>
        <taxon>Metazoa</taxon>
        <taxon>Chordata</taxon>
        <taxon>Craniata</taxon>
        <taxon>Vertebrata</taxon>
        <taxon>Euteleostomi</taxon>
        <taxon>Archelosauria</taxon>
        <taxon>Archosauria</taxon>
        <taxon>Dinosauria</taxon>
        <taxon>Saurischia</taxon>
        <taxon>Theropoda</taxon>
        <taxon>Coelurosauria</taxon>
        <taxon>Aves</taxon>
        <taxon>Neognathae</taxon>
        <taxon>Neoaves</taxon>
        <taxon>Telluraves</taxon>
        <taxon>Australaves</taxon>
        <taxon>Cariamiformes</taxon>
        <taxon>Cariamidae</taxon>
        <taxon>Chunga</taxon>
    </lineage>
</organism>
<dbReference type="SUPFAM" id="SSF57567">
    <property type="entry name" value="Serine protease inhibitors"/>
    <property type="match status" value="3"/>
</dbReference>
<dbReference type="InterPro" id="IPR014853">
    <property type="entry name" value="VWF/SSPO/ZAN-like_Cys-rich_dom"/>
</dbReference>
<keyword evidence="5" id="KW-1185">Reference proteome</keyword>
<evidence type="ECO:0000259" key="3">
    <source>
        <dbReference type="PROSITE" id="PS51233"/>
    </source>
</evidence>
<dbReference type="SMART" id="SM00216">
    <property type="entry name" value="VWD"/>
    <property type="match status" value="2"/>
</dbReference>
<dbReference type="Proteomes" id="UP000541181">
    <property type="component" value="Unassembled WGS sequence"/>
</dbReference>
<dbReference type="InterPro" id="IPR050780">
    <property type="entry name" value="Mucin_vWF_Thrombospondin_sf"/>
</dbReference>
<dbReference type="InterPro" id="IPR025615">
    <property type="entry name" value="TILa_dom"/>
</dbReference>
<dbReference type="GO" id="GO:0031012">
    <property type="term" value="C:extracellular matrix"/>
    <property type="evidence" value="ECO:0007669"/>
    <property type="project" value="TreeGrafter"/>
</dbReference>
<dbReference type="InterPro" id="IPR036084">
    <property type="entry name" value="Ser_inhib-like_sf"/>
</dbReference>
<dbReference type="Pfam" id="PF08742">
    <property type="entry name" value="C8"/>
    <property type="match status" value="3"/>
</dbReference>
<dbReference type="AlphaFoldDB" id="A0A7K5H744"/>
<dbReference type="FunFam" id="2.10.25.10:FF:000055">
    <property type="entry name" value="alpha-tectorin isoform X1"/>
    <property type="match status" value="3"/>
</dbReference>
<accession>A0A7K5H744</accession>
<feature type="domain" description="VWFD" evidence="3">
    <location>
        <begin position="638"/>
        <end position="815"/>
    </location>
</feature>
<keyword evidence="1" id="KW-1015">Disulfide bond</keyword>
<feature type="domain" description="VWFD" evidence="3">
    <location>
        <begin position="252"/>
        <end position="431"/>
    </location>
</feature>
<feature type="non-terminal residue" evidence="4">
    <location>
        <position position="1018"/>
    </location>
</feature>
<gene>
    <name evidence="4" type="primary">Fcgbp_1</name>
    <name evidence="4" type="ORF">CHUBUR_R04144</name>
</gene>
<reference evidence="4 5" key="1">
    <citation type="submission" date="2019-09" db="EMBL/GenBank/DDBJ databases">
        <title>Bird 10,000 Genomes (B10K) Project - Family phase.</title>
        <authorList>
            <person name="Zhang G."/>
        </authorList>
    </citation>
    <scope>NUCLEOTIDE SEQUENCE [LARGE SCALE GENOMIC DNA]</scope>
    <source>
        <strain evidence="4">B10K-CU-031-22</strain>
    </source>
</reference>
<protein>
    <submittedName>
        <fullName evidence="4">FCGBP protein</fullName>
    </submittedName>
</protein>
<dbReference type="OrthoDB" id="3438930at2759"/>
<dbReference type="Pfam" id="PF12714">
    <property type="entry name" value="TILa"/>
    <property type="match status" value="1"/>
</dbReference>
<evidence type="ECO:0000256" key="2">
    <source>
        <dbReference type="ARBA" id="ARBA00023180"/>
    </source>
</evidence>
<dbReference type="Gene3D" id="2.10.25.10">
    <property type="entry name" value="Laminin"/>
    <property type="match status" value="3"/>
</dbReference>
<evidence type="ECO:0000256" key="1">
    <source>
        <dbReference type="ARBA" id="ARBA00023157"/>
    </source>
</evidence>
<proteinExistence type="predicted"/>
<dbReference type="InterPro" id="IPR002919">
    <property type="entry name" value="TIL_dom"/>
</dbReference>
<name>A0A7K5H744_9AVES</name>
<dbReference type="Pfam" id="PF00094">
    <property type="entry name" value="VWD"/>
    <property type="match status" value="2"/>
</dbReference>
<dbReference type="InterPro" id="IPR001846">
    <property type="entry name" value="VWF_type-D"/>
</dbReference>
<dbReference type="PANTHER" id="PTHR11339:SF374">
    <property type="entry name" value="ZONADHESIN"/>
    <property type="match status" value="1"/>
</dbReference>
<dbReference type="Pfam" id="PF01826">
    <property type="entry name" value="TIL"/>
    <property type="match status" value="3"/>
</dbReference>
<feature type="non-terminal residue" evidence="4">
    <location>
        <position position="1"/>
    </location>
</feature>
<dbReference type="PANTHER" id="PTHR11339">
    <property type="entry name" value="EXTRACELLULAR MATRIX GLYCOPROTEIN RELATED"/>
    <property type="match status" value="1"/>
</dbReference>
<dbReference type="GO" id="GO:0005615">
    <property type="term" value="C:extracellular space"/>
    <property type="evidence" value="ECO:0007669"/>
    <property type="project" value="TreeGrafter"/>
</dbReference>
<dbReference type="EMBL" id="VZRC01001793">
    <property type="protein sequence ID" value="NWS64963.1"/>
    <property type="molecule type" value="Genomic_DNA"/>
</dbReference>
<dbReference type="CDD" id="cd19941">
    <property type="entry name" value="TIL"/>
    <property type="match status" value="3"/>
</dbReference>
<dbReference type="SMART" id="SM00832">
    <property type="entry name" value="C8"/>
    <property type="match status" value="3"/>
</dbReference>
<feature type="domain" description="VWFD" evidence="3">
    <location>
        <begin position="1"/>
        <end position="41"/>
    </location>
</feature>
<dbReference type="PROSITE" id="PS51233">
    <property type="entry name" value="VWFD"/>
    <property type="match status" value="3"/>
</dbReference>
<sequence>MCGNSNGDPHDDSLMSDGNLARDAVELGRSWRVASENQRCWDSCSGSCGHCQWDEAAKYKGETSCGLLTQRLGPFRRCHATINPNVYLKNCVYDLCVNDGLHLKLCQALKAYADICQEQGITISDWRTLARCPLSCPKNSNYTTCGTACPATCNDGAMPADCDASACVETCQCQEGFVFDADECIPQSECGCVFEGRLHGLHEEFWGDSTCTKRCVCDEKYRRAVCQWASCRAEEECRVEEGIRDCYPKSYGTCAAVGATHYESFDGGKFIFQGNCMYQFAGLCKKSQGLVDFQVLVQNGRQDDKLLSSIALVMVKVYSKNIVISQEHPGKITINDQLVNLPYRHKDRKIFIYRGGQEAVVETDFGLTVTYDWQSQITVSVPRAYANTLCGLCGNYNGNADDEMMTKNGQVTTNPDTFGRSWKVIDIPGCVELSKVECPPTAAALRHQEVSKRNCGIIRQTDGPFRACHAHVDPVKYFQNCVHDFCLFPDQENVICQIITRYTAACQAAGVTVGEWRTDDFCSISCPANSHYEICSQGCSQTCASIYTPMRCSERCREGCVCDEGFVFSGDECVPMSQCGCLHQDFYYKMEETFFPTKQEQCQCQVGGIVSCQENSCPEGSEGKVIDGVLQCLSVTPGACVATGDRNYISFDGMAFNISSTCSYILTETCTGDDVKPFVVEIKKDARQKRKASGIQALSVEVYGLTLTLRKGKRGAVMVDSISHHLPVILSEGRVWVHQHGMGILLQTDFGLVVHYDLLHHVRVTVPQKYQGHLCGLCGNYNGQDKDDFRLPNGQQAPNAMVFSSAWKTPGASCSDDCPEDDCPVCTEKKEVVLRKRNYCGILTLPQGPFDSCHRLINPTLYFQACLHDLCLAQGDTHVLCQSIQSYATACQDAGVIINDWRKPSFCPLRCPPNSSYSLCTNLCVNSCAGLVDASKCPKTCVEGCRCDEGYIFDGYGCVPKDKCGCFVDGKYYKPHESVLKDNCQQRCTCVPGKGLTCSSHSCTDDETCEIRDGILGC</sequence>